<keyword evidence="3 6" id="KW-0812">Transmembrane</keyword>
<dbReference type="RefSeq" id="XP_015715908.1">
    <property type="nucleotide sequence ID" value="XM_015860422.2"/>
</dbReference>
<feature type="transmembrane region" description="Helical" evidence="6">
    <location>
        <begin position="554"/>
        <end position="578"/>
    </location>
</feature>
<dbReference type="PANTHER" id="PTHR14297:SF4">
    <property type="entry name" value="XK-RELATED PROTEIN 2"/>
    <property type="match status" value="1"/>
</dbReference>
<dbReference type="Ensembl" id="ENSCJPT00005028034.1">
    <property type="protein sequence ID" value="ENSCJPP00005020325.1"/>
    <property type="gene ID" value="ENSCJPG00005016392.1"/>
</dbReference>
<reference evidence="8" key="3">
    <citation type="submission" date="2025-09" db="UniProtKB">
        <authorList>
            <consortium name="Ensembl"/>
        </authorList>
    </citation>
    <scope>IDENTIFICATION</scope>
</reference>
<dbReference type="Pfam" id="PF09815">
    <property type="entry name" value="XK-related"/>
    <property type="match status" value="1"/>
</dbReference>
<evidence type="ECO:0000256" key="6">
    <source>
        <dbReference type="RuleBase" id="RU910716"/>
    </source>
</evidence>
<dbReference type="GO" id="GO:0005886">
    <property type="term" value="C:plasma membrane"/>
    <property type="evidence" value="ECO:0007669"/>
    <property type="project" value="UniProtKB-ARBA"/>
</dbReference>
<proteinExistence type="inferred from homology"/>
<sequence length="621" mass="69113">MGVQLRLGRGETVAQVTGLAWCLHWAAQGHTCPHSQHVVQHRDTPRQCQQGTLGSRPSFLGDCCQVRNSKAEFLILVENGRCSSLGLLLDPELALCWAGHLTQSSDSGDGGVPEGKLCTGCWGCEASGITAWRAARGVGLFLPIGEQQARKGGDTTETTEKRGGTRAALSRLHGPPRDGGEAGLRGAGAAMDGPGGGQPPAAAPSRAKLPLGIVFSTALFCGESAAAAVLCFSYSHSDDRFWLALTIFFVLCPSVLVQLTLIFVHRDLSRDRPLVLLMHLLQLGPIIRCVEALVVYCWSGHEEEPYVTITRKRRLRKGYEVELEQEVGHSVRRLATHRNAFKRMAVIQAFLGSTPQLTLQLYISILEKYVPVARAVLMGICLASVTYGALVCNVLAIQVKYDDYKVQLRPLAFLCIVLWRSLEISTRVAVLVLFSTVFKHWIIPIALANLLVVFFQPWVQFWRSGTRLPDNIEKNFSRVGTVVVLFAFTLLYASINMFCWSAVQLKLADRDLIDKSQNWGRLAVYYVARLLENTALVVLWYFFKTDVYENICTLLLVVQLLLGYCLAIYFMLLFFQYLHPCRQLFRHNVADFLHCVCCRRSPDRAELLEAPHEPGVRHSIV</sequence>
<dbReference type="GeneID" id="107312741"/>
<keyword evidence="5 6" id="KW-0472">Membrane</keyword>
<protein>
    <recommendedName>
        <fullName evidence="6">XK-related protein</fullName>
    </recommendedName>
</protein>
<organism evidence="8 9">
    <name type="scientific">Coturnix japonica</name>
    <name type="common">Japanese quail</name>
    <name type="synonym">Coturnix coturnix japonica</name>
    <dbReference type="NCBI Taxonomy" id="93934"/>
    <lineage>
        <taxon>Eukaryota</taxon>
        <taxon>Metazoa</taxon>
        <taxon>Chordata</taxon>
        <taxon>Craniata</taxon>
        <taxon>Vertebrata</taxon>
        <taxon>Euteleostomi</taxon>
        <taxon>Archelosauria</taxon>
        <taxon>Archosauria</taxon>
        <taxon>Dinosauria</taxon>
        <taxon>Saurischia</taxon>
        <taxon>Theropoda</taxon>
        <taxon>Coelurosauria</taxon>
        <taxon>Aves</taxon>
        <taxon>Neognathae</taxon>
        <taxon>Galloanserae</taxon>
        <taxon>Galliformes</taxon>
        <taxon>Phasianidae</taxon>
        <taxon>Perdicinae</taxon>
        <taxon>Coturnix</taxon>
    </lineage>
</organism>
<dbReference type="AlphaFoldDB" id="A0A8C2TXV5"/>
<reference evidence="8" key="1">
    <citation type="submission" date="2015-11" db="EMBL/GenBank/DDBJ databases">
        <authorList>
            <consortium name="International Coturnix japonica Genome Analysis Consortium"/>
            <person name="Warren W."/>
            <person name="Burt D.W."/>
            <person name="Antin P.B."/>
            <person name="Lanford R."/>
            <person name="Gros J."/>
            <person name="Wilson R.K."/>
        </authorList>
    </citation>
    <scope>NUCLEOTIDE SEQUENCE [LARGE SCALE GENOMIC DNA]</scope>
</reference>
<dbReference type="KEGG" id="cjo:107312741"/>
<keyword evidence="4 6" id="KW-1133">Transmembrane helix</keyword>
<evidence type="ECO:0000256" key="5">
    <source>
        <dbReference type="ARBA" id="ARBA00023136"/>
    </source>
</evidence>
<feature type="region of interest" description="Disordered" evidence="7">
    <location>
        <begin position="148"/>
        <end position="203"/>
    </location>
</feature>
<dbReference type="InterPro" id="IPR018629">
    <property type="entry name" value="XK-rel"/>
</dbReference>
<feature type="transmembrane region" description="Helical" evidence="6">
    <location>
        <begin position="375"/>
        <end position="399"/>
    </location>
</feature>
<reference evidence="8" key="2">
    <citation type="submission" date="2025-08" db="UniProtKB">
        <authorList>
            <consortium name="Ensembl"/>
        </authorList>
    </citation>
    <scope>IDENTIFICATION</scope>
</reference>
<evidence type="ECO:0000256" key="7">
    <source>
        <dbReference type="SAM" id="MobiDB-lite"/>
    </source>
</evidence>
<evidence type="ECO:0000313" key="8">
    <source>
        <dbReference type="Ensembl" id="ENSCJPP00005020325.1"/>
    </source>
</evidence>
<gene>
    <name evidence="8" type="primary">XKRX</name>
</gene>
<feature type="transmembrane region" description="Helical" evidence="6">
    <location>
        <begin position="213"/>
        <end position="235"/>
    </location>
</feature>
<feature type="transmembrane region" description="Helical" evidence="6">
    <location>
        <begin position="441"/>
        <end position="459"/>
    </location>
</feature>
<feature type="transmembrane region" description="Helical" evidence="6">
    <location>
        <begin position="479"/>
        <end position="503"/>
    </location>
</feature>
<dbReference type="OrthoDB" id="10037417at2759"/>
<dbReference type="CTD" id="402415"/>
<comment type="similarity">
    <text evidence="2 6">Belongs to the XK family.</text>
</comment>
<dbReference type="PANTHER" id="PTHR14297">
    <property type="entry name" value="MEMBRANE TRANSPORT PROTEIN XK FAMILY MEMBER"/>
    <property type="match status" value="1"/>
</dbReference>
<evidence type="ECO:0000256" key="1">
    <source>
        <dbReference type="ARBA" id="ARBA00004141"/>
    </source>
</evidence>
<feature type="transmembrane region" description="Helical" evidence="6">
    <location>
        <begin position="523"/>
        <end position="542"/>
    </location>
</feature>
<evidence type="ECO:0000256" key="3">
    <source>
        <dbReference type="ARBA" id="ARBA00022692"/>
    </source>
</evidence>
<dbReference type="GeneTree" id="ENSGT00390000003231"/>
<comment type="subcellular location">
    <subcellularLocation>
        <location evidence="1 6">Membrane</location>
        <topology evidence="1 6">Multi-pass membrane protein</topology>
    </subcellularLocation>
</comment>
<keyword evidence="9" id="KW-1185">Reference proteome</keyword>
<name>A0A8C2TXV5_COTJA</name>
<feature type="transmembrane region" description="Helical" evidence="6">
    <location>
        <begin position="241"/>
        <end position="264"/>
    </location>
</feature>
<dbReference type="InterPro" id="IPR051773">
    <property type="entry name" value="XK-related_adapter"/>
</dbReference>
<accession>A0A8C2TXV5</accession>
<evidence type="ECO:0000313" key="9">
    <source>
        <dbReference type="Proteomes" id="UP000694412"/>
    </source>
</evidence>
<evidence type="ECO:0000256" key="4">
    <source>
        <dbReference type="ARBA" id="ARBA00022989"/>
    </source>
</evidence>
<dbReference type="Proteomes" id="UP000694412">
    <property type="component" value="Chromosome 4"/>
</dbReference>
<feature type="compositionally biased region" description="Basic and acidic residues" evidence="7">
    <location>
        <begin position="148"/>
        <end position="163"/>
    </location>
</feature>
<evidence type="ECO:0000256" key="2">
    <source>
        <dbReference type="ARBA" id="ARBA00008789"/>
    </source>
</evidence>